<reference evidence="9 10" key="1">
    <citation type="submission" date="2021-01" db="EMBL/GenBank/DDBJ databases">
        <title>Whole genome shotgun sequence of Planobispora longispora NBRC 13918.</title>
        <authorList>
            <person name="Komaki H."/>
            <person name="Tamura T."/>
        </authorList>
    </citation>
    <scope>NUCLEOTIDE SEQUENCE [LARGE SCALE GENOMIC DNA]</scope>
    <source>
        <strain evidence="9 10">NBRC 13918</strain>
    </source>
</reference>
<feature type="transmembrane region" description="Helical" evidence="7">
    <location>
        <begin position="38"/>
        <end position="66"/>
    </location>
</feature>
<feature type="transmembrane region" description="Helical" evidence="7">
    <location>
        <begin position="124"/>
        <end position="148"/>
    </location>
</feature>
<dbReference type="InterPro" id="IPR050366">
    <property type="entry name" value="BP-dependent_transpt_permease"/>
</dbReference>
<evidence type="ECO:0000256" key="7">
    <source>
        <dbReference type="RuleBase" id="RU363032"/>
    </source>
</evidence>
<dbReference type="GO" id="GO:0005886">
    <property type="term" value="C:plasma membrane"/>
    <property type="evidence" value="ECO:0007669"/>
    <property type="project" value="UniProtKB-SubCell"/>
</dbReference>
<feature type="transmembrane region" description="Helical" evidence="7">
    <location>
        <begin position="182"/>
        <end position="203"/>
    </location>
</feature>
<dbReference type="Pfam" id="PF12911">
    <property type="entry name" value="OppC_N"/>
    <property type="match status" value="1"/>
</dbReference>
<keyword evidence="6 7" id="KW-0472">Membrane</keyword>
<feature type="transmembrane region" description="Helical" evidence="7">
    <location>
        <begin position="291"/>
        <end position="310"/>
    </location>
</feature>
<dbReference type="GO" id="GO:0055085">
    <property type="term" value="P:transmembrane transport"/>
    <property type="evidence" value="ECO:0007669"/>
    <property type="project" value="InterPro"/>
</dbReference>
<evidence type="ECO:0000256" key="2">
    <source>
        <dbReference type="ARBA" id="ARBA00022448"/>
    </source>
</evidence>
<dbReference type="CDD" id="cd06261">
    <property type="entry name" value="TM_PBP2"/>
    <property type="match status" value="1"/>
</dbReference>
<keyword evidence="3" id="KW-1003">Cell membrane</keyword>
<evidence type="ECO:0000259" key="8">
    <source>
        <dbReference type="PROSITE" id="PS50928"/>
    </source>
</evidence>
<name>A0A8J3W7Z3_9ACTN</name>
<keyword evidence="10" id="KW-1185">Reference proteome</keyword>
<dbReference type="PROSITE" id="PS50928">
    <property type="entry name" value="ABC_TM1"/>
    <property type="match status" value="1"/>
</dbReference>
<dbReference type="InterPro" id="IPR025966">
    <property type="entry name" value="OppC_N"/>
</dbReference>
<feature type="transmembrane region" description="Helical" evidence="7">
    <location>
        <begin position="234"/>
        <end position="255"/>
    </location>
</feature>
<dbReference type="InterPro" id="IPR000515">
    <property type="entry name" value="MetI-like"/>
</dbReference>
<evidence type="ECO:0000256" key="6">
    <source>
        <dbReference type="ARBA" id="ARBA00023136"/>
    </source>
</evidence>
<gene>
    <name evidence="9" type="ORF">Plo01_57990</name>
</gene>
<dbReference type="SUPFAM" id="SSF161098">
    <property type="entry name" value="MetI-like"/>
    <property type="match status" value="1"/>
</dbReference>
<dbReference type="EMBL" id="BOOH01000048">
    <property type="protein sequence ID" value="GIH79370.1"/>
    <property type="molecule type" value="Genomic_DNA"/>
</dbReference>
<evidence type="ECO:0000313" key="10">
    <source>
        <dbReference type="Proteomes" id="UP000616724"/>
    </source>
</evidence>
<sequence length="326" mass="35091">MTLSAQAPESNTGAAQGMTIVARTQAQMVRRRFFRHRAALAGMIIFGLVLLLSFSSIGFLGVSGWWDKSYLATGALVNQGKPTLSVVPEFLGGSGIRLGEHPFGQDDIGVDYFAKTMRGAQQSIIVAFLVAVVATSVGTLVGAVAGYYRGKTESVLMRFTDVMITIPVLVIAAVVGRRFGDSGVLLLGTFIGLVIWPSMARLLRGEFLSLREKEFVEAARAVGTSASRIIFRHILPNTVGVIIVAATLSVANAVLLESALSFLGLGVQAPDTSLGQLINEYRTAMVTRPWLFWWPGIFIIAIALSINFIGDGLRDAFDPRQTRVRA</sequence>
<evidence type="ECO:0000256" key="1">
    <source>
        <dbReference type="ARBA" id="ARBA00004651"/>
    </source>
</evidence>
<evidence type="ECO:0000313" key="9">
    <source>
        <dbReference type="EMBL" id="GIH79370.1"/>
    </source>
</evidence>
<dbReference type="Proteomes" id="UP000616724">
    <property type="component" value="Unassembled WGS sequence"/>
</dbReference>
<evidence type="ECO:0000256" key="3">
    <source>
        <dbReference type="ARBA" id="ARBA00022475"/>
    </source>
</evidence>
<proteinExistence type="inferred from homology"/>
<dbReference type="PANTHER" id="PTHR43386">
    <property type="entry name" value="OLIGOPEPTIDE TRANSPORT SYSTEM PERMEASE PROTEIN APPC"/>
    <property type="match status" value="1"/>
</dbReference>
<comment type="subcellular location">
    <subcellularLocation>
        <location evidence="1 7">Cell membrane</location>
        <topology evidence="1 7">Multi-pass membrane protein</topology>
    </subcellularLocation>
</comment>
<dbReference type="PANTHER" id="PTHR43386:SF1">
    <property type="entry name" value="D,D-DIPEPTIDE TRANSPORT SYSTEM PERMEASE PROTEIN DDPC-RELATED"/>
    <property type="match status" value="1"/>
</dbReference>
<dbReference type="InterPro" id="IPR035906">
    <property type="entry name" value="MetI-like_sf"/>
</dbReference>
<dbReference type="Pfam" id="PF00528">
    <property type="entry name" value="BPD_transp_1"/>
    <property type="match status" value="1"/>
</dbReference>
<keyword evidence="5 7" id="KW-1133">Transmembrane helix</keyword>
<keyword evidence="4 7" id="KW-0812">Transmembrane</keyword>
<comment type="similarity">
    <text evidence="7">Belongs to the binding-protein-dependent transport system permease family.</text>
</comment>
<comment type="caution">
    <text evidence="9">The sequence shown here is derived from an EMBL/GenBank/DDBJ whole genome shotgun (WGS) entry which is preliminary data.</text>
</comment>
<evidence type="ECO:0000256" key="4">
    <source>
        <dbReference type="ARBA" id="ARBA00022692"/>
    </source>
</evidence>
<accession>A0A8J3W7Z3</accession>
<feature type="transmembrane region" description="Helical" evidence="7">
    <location>
        <begin position="155"/>
        <end position="176"/>
    </location>
</feature>
<feature type="domain" description="ABC transmembrane type-1" evidence="8">
    <location>
        <begin position="120"/>
        <end position="310"/>
    </location>
</feature>
<dbReference type="Gene3D" id="1.10.3720.10">
    <property type="entry name" value="MetI-like"/>
    <property type="match status" value="1"/>
</dbReference>
<dbReference type="RefSeq" id="WP_203893836.1">
    <property type="nucleotide sequence ID" value="NZ_BOOH01000048.1"/>
</dbReference>
<keyword evidence="2 7" id="KW-0813">Transport</keyword>
<organism evidence="9 10">
    <name type="scientific">Planobispora longispora</name>
    <dbReference type="NCBI Taxonomy" id="28887"/>
    <lineage>
        <taxon>Bacteria</taxon>
        <taxon>Bacillati</taxon>
        <taxon>Actinomycetota</taxon>
        <taxon>Actinomycetes</taxon>
        <taxon>Streptosporangiales</taxon>
        <taxon>Streptosporangiaceae</taxon>
        <taxon>Planobispora</taxon>
    </lineage>
</organism>
<dbReference type="AlphaFoldDB" id="A0A8J3W7Z3"/>
<protein>
    <submittedName>
        <fullName evidence="9">ABC transporter permease</fullName>
    </submittedName>
</protein>
<evidence type="ECO:0000256" key="5">
    <source>
        <dbReference type="ARBA" id="ARBA00022989"/>
    </source>
</evidence>